<dbReference type="SUPFAM" id="SSF55874">
    <property type="entry name" value="ATPase domain of HSP90 chaperone/DNA topoisomerase II/histidine kinase"/>
    <property type="match status" value="1"/>
</dbReference>
<keyword evidence="5 9" id="KW-0418">Kinase</keyword>
<dbReference type="AlphaFoldDB" id="A0A413VY05"/>
<evidence type="ECO:0000256" key="2">
    <source>
        <dbReference type="ARBA" id="ARBA00012438"/>
    </source>
</evidence>
<dbReference type="Pfam" id="PF02518">
    <property type="entry name" value="HATPase_c"/>
    <property type="match status" value="1"/>
</dbReference>
<keyword evidence="7" id="KW-0472">Membrane</keyword>
<dbReference type="InterPro" id="IPR003661">
    <property type="entry name" value="HisK_dim/P_dom"/>
</dbReference>
<evidence type="ECO:0000313" key="10">
    <source>
        <dbReference type="Proteomes" id="UP000284379"/>
    </source>
</evidence>
<dbReference type="GO" id="GO:0000155">
    <property type="term" value="F:phosphorelay sensor kinase activity"/>
    <property type="evidence" value="ECO:0007669"/>
    <property type="project" value="InterPro"/>
</dbReference>
<evidence type="ECO:0000256" key="4">
    <source>
        <dbReference type="ARBA" id="ARBA00022679"/>
    </source>
</evidence>
<dbReference type="CDD" id="cd00082">
    <property type="entry name" value="HisKA"/>
    <property type="match status" value="1"/>
</dbReference>
<dbReference type="RefSeq" id="WP_122200696.1">
    <property type="nucleotide sequence ID" value="NZ_CABJFV010000001.1"/>
</dbReference>
<dbReference type="Pfam" id="PF00512">
    <property type="entry name" value="HisKA"/>
    <property type="match status" value="1"/>
</dbReference>
<dbReference type="InterPro" id="IPR035965">
    <property type="entry name" value="PAS-like_dom_sf"/>
</dbReference>
<protein>
    <recommendedName>
        <fullName evidence="2">histidine kinase</fullName>
        <ecNumber evidence="2">2.7.13.3</ecNumber>
    </recommendedName>
</protein>
<dbReference type="InterPro" id="IPR050736">
    <property type="entry name" value="Sensor_HK_Regulatory"/>
</dbReference>
<dbReference type="InterPro" id="IPR003594">
    <property type="entry name" value="HATPase_dom"/>
</dbReference>
<evidence type="ECO:0000256" key="6">
    <source>
        <dbReference type="ARBA" id="ARBA00023012"/>
    </source>
</evidence>
<dbReference type="Gene3D" id="1.10.287.130">
    <property type="match status" value="1"/>
</dbReference>
<dbReference type="InterPro" id="IPR000014">
    <property type="entry name" value="PAS"/>
</dbReference>
<dbReference type="EC" id="2.7.13.3" evidence="2"/>
<organism evidence="9 10">
    <name type="scientific">Bacteroides nordii</name>
    <dbReference type="NCBI Taxonomy" id="291645"/>
    <lineage>
        <taxon>Bacteria</taxon>
        <taxon>Pseudomonadati</taxon>
        <taxon>Bacteroidota</taxon>
        <taxon>Bacteroidia</taxon>
        <taxon>Bacteroidales</taxon>
        <taxon>Bacteroidaceae</taxon>
        <taxon>Bacteroides</taxon>
    </lineage>
</organism>
<proteinExistence type="predicted"/>
<dbReference type="EMBL" id="QSGO01000001">
    <property type="protein sequence ID" value="RHB38466.1"/>
    <property type="molecule type" value="Genomic_DNA"/>
</dbReference>
<dbReference type="PROSITE" id="PS50109">
    <property type="entry name" value="HIS_KIN"/>
    <property type="match status" value="1"/>
</dbReference>
<evidence type="ECO:0000256" key="7">
    <source>
        <dbReference type="SAM" id="Phobius"/>
    </source>
</evidence>
<dbReference type="SUPFAM" id="SSF55785">
    <property type="entry name" value="PYP-like sensor domain (PAS domain)"/>
    <property type="match status" value="2"/>
</dbReference>
<dbReference type="PANTHER" id="PTHR43711:SF31">
    <property type="entry name" value="HISTIDINE KINASE"/>
    <property type="match status" value="1"/>
</dbReference>
<evidence type="ECO:0000313" key="9">
    <source>
        <dbReference type="EMBL" id="RHB38466.1"/>
    </source>
</evidence>
<dbReference type="SMART" id="SM00388">
    <property type="entry name" value="HisKA"/>
    <property type="match status" value="1"/>
</dbReference>
<feature type="domain" description="Histidine kinase" evidence="8">
    <location>
        <begin position="652"/>
        <end position="866"/>
    </location>
</feature>
<evidence type="ECO:0000256" key="3">
    <source>
        <dbReference type="ARBA" id="ARBA00022553"/>
    </source>
</evidence>
<keyword evidence="6" id="KW-0902">Two-component regulatory system</keyword>
<dbReference type="InterPro" id="IPR005467">
    <property type="entry name" value="His_kinase_dom"/>
</dbReference>
<reference evidence="9 10" key="1">
    <citation type="submission" date="2018-08" db="EMBL/GenBank/DDBJ databases">
        <title>A genome reference for cultivated species of the human gut microbiota.</title>
        <authorList>
            <person name="Zou Y."/>
            <person name="Xue W."/>
            <person name="Luo G."/>
        </authorList>
    </citation>
    <scope>NUCLEOTIDE SEQUENCE [LARGE SCALE GENOMIC DNA]</scope>
    <source>
        <strain evidence="9 10">AM40-30BH</strain>
    </source>
</reference>
<dbReference type="InterPro" id="IPR004358">
    <property type="entry name" value="Sig_transdc_His_kin-like_C"/>
</dbReference>
<keyword evidence="7" id="KW-0812">Transmembrane</keyword>
<dbReference type="InterPro" id="IPR036097">
    <property type="entry name" value="HisK_dim/P_sf"/>
</dbReference>
<dbReference type="FunFam" id="1.10.287.130:FF:000001">
    <property type="entry name" value="Two-component sensor histidine kinase"/>
    <property type="match status" value="1"/>
</dbReference>
<dbReference type="Gene3D" id="3.30.565.10">
    <property type="entry name" value="Histidine kinase-like ATPase, C-terminal domain"/>
    <property type="match status" value="1"/>
</dbReference>
<dbReference type="Proteomes" id="UP000284379">
    <property type="component" value="Unassembled WGS sequence"/>
</dbReference>
<evidence type="ECO:0000256" key="5">
    <source>
        <dbReference type="ARBA" id="ARBA00022777"/>
    </source>
</evidence>
<comment type="catalytic activity">
    <reaction evidence="1">
        <text>ATP + protein L-histidine = ADP + protein N-phospho-L-histidine.</text>
        <dbReference type="EC" id="2.7.13.3"/>
    </reaction>
</comment>
<feature type="transmembrane region" description="Helical" evidence="7">
    <location>
        <begin position="331"/>
        <end position="352"/>
    </location>
</feature>
<keyword evidence="4" id="KW-0808">Transferase</keyword>
<dbReference type="NCBIfam" id="TIGR00229">
    <property type="entry name" value="sensory_box"/>
    <property type="match status" value="1"/>
</dbReference>
<gene>
    <name evidence="9" type="ORF">DW888_01225</name>
</gene>
<accession>A0A413VY05</accession>
<keyword evidence="7" id="KW-1133">Transmembrane helix</keyword>
<dbReference type="InterPro" id="IPR036890">
    <property type="entry name" value="HATPase_C_sf"/>
</dbReference>
<dbReference type="SUPFAM" id="SSF47384">
    <property type="entry name" value="Homodimeric domain of signal transducing histidine kinase"/>
    <property type="match status" value="1"/>
</dbReference>
<dbReference type="Gene3D" id="3.40.50.2300">
    <property type="match status" value="2"/>
</dbReference>
<comment type="caution">
    <text evidence="9">The sequence shown here is derived from an EMBL/GenBank/DDBJ whole genome shotgun (WGS) entry which is preliminary data.</text>
</comment>
<dbReference type="SMART" id="SM00387">
    <property type="entry name" value="HATPase_c"/>
    <property type="match status" value="1"/>
</dbReference>
<dbReference type="PRINTS" id="PR00344">
    <property type="entry name" value="BCTRLSENSOR"/>
</dbReference>
<evidence type="ECO:0000259" key="8">
    <source>
        <dbReference type="PROSITE" id="PS50109"/>
    </source>
</evidence>
<sequence length="867" mass="98692">MTQRFYNTLLFLLFTVFLPIAAAGQNYNVLFIQSYTNQTPWHSELTRGLRDGFGEEKLKVNIVTEYLDADYWAYRSEKLIMSRICERARKRGVDLIVTSSDEAFHTLFACGDSLPRQIPVVFYGIKYPDEALMTTLPNICGFTSNPDFFLLLEQANKVFPERKEVVCVNDNSFLSLKGKEDFMNEWGQFVKRHPDYKLQTYNVQTGTTNSIISSVCYPRNSHGRIVVVPKWSPFMAFIGKNSKAPFFSCQSLALTNGVFCAYDADPYASSRMAGVRAAKVLKGTSPADLGITESPIDFYYDYKQLDFFHVAKDRVKPGIILNEPHWEKYKFFFILLYASILGLLVFIVVWLIRANRREARRRMHAQTRLLVQNRLVAQRDEFDNIFHSIREGVITYDADFRIHFTNLSLLRMLHLPVDVTVRPYEGLPAGSIFKIYSNGKNVLHEMLKEVIKEGKSCIIPSNSFMQEVHSGNYFPISGEMVPIHSRGEITGVALSCHNVSDEEMRKRFFDLAIEDSSIYPWQFNIRTNIFTFPQGFLQQFGFDESVTTITREGMEEMVHPEELGHIRSLFDAALTGRNQNTRMSFRQRNADGHYEWWEYRTSVLSGLTSDEPYSILGVCQSIQRYKSTEEELTIARDKALQADKLKSAFLANMSHEIRTPLNAIVGFSDLLSDTSAFTEEEVSQFIATINKNCSLLLALINDILDLSRIESGTMDFQFARHSLPLLLKNVHDSQQLNMPPGVELKLEIPAGSKKYMVTDNVRLQQVVNNLINNAAKFTISGSITVGYAEDEPGYTSLFVEDTGKGISQDGLDHIFERFYKVDNFTQGAGLGLSICQTIVMRLNGTIRVTSEVGKGTRFTVRIPDVCE</sequence>
<dbReference type="Gene3D" id="3.30.450.20">
    <property type="entry name" value="PAS domain"/>
    <property type="match status" value="2"/>
</dbReference>
<evidence type="ECO:0000256" key="1">
    <source>
        <dbReference type="ARBA" id="ARBA00000085"/>
    </source>
</evidence>
<dbReference type="Pfam" id="PF08447">
    <property type="entry name" value="PAS_3"/>
    <property type="match status" value="1"/>
</dbReference>
<dbReference type="InterPro" id="IPR013655">
    <property type="entry name" value="PAS_fold_3"/>
</dbReference>
<keyword evidence="3" id="KW-0597">Phosphoprotein</keyword>
<dbReference type="PANTHER" id="PTHR43711">
    <property type="entry name" value="TWO-COMPONENT HISTIDINE KINASE"/>
    <property type="match status" value="1"/>
</dbReference>
<name>A0A413VY05_9BACE</name>